<feature type="non-terminal residue" evidence="6">
    <location>
        <position position="1"/>
    </location>
</feature>
<dbReference type="InterPro" id="IPR051598">
    <property type="entry name" value="TSUP/Inactive_protease-like"/>
</dbReference>
<evidence type="ECO:0000313" key="6">
    <source>
        <dbReference type="EMBL" id="CAK0878755.1"/>
    </source>
</evidence>
<organism evidence="6 7">
    <name type="scientific">Prorocentrum cordatum</name>
    <dbReference type="NCBI Taxonomy" id="2364126"/>
    <lineage>
        <taxon>Eukaryota</taxon>
        <taxon>Sar</taxon>
        <taxon>Alveolata</taxon>
        <taxon>Dinophyceae</taxon>
        <taxon>Prorocentrales</taxon>
        <taxon>Prorocentraceae</taxon>
        <taxon>Prorocentrum</taxon>
    </lineage>
</organism>
<name>A0ABN9VYL8_9DINO</name>
<keyword evidence="4 5" id="KW-0472">Membrane</keyword>
<dbReference type="Pfam" id="PF01925">
    <property type="entry name" value="TauE"/>
    <property type="match status" value="1"/>
</dbReference>
<evidence type="ECO:0000256" key="4">
    <source>
        <dbReference type="ARBA" id="ARBA00023136"/>
    </source>
</evidence>
<evidence type="ECO:0000256" key="3">
    <source>
        <dbReference type="ARBA" id="ARBA00022989"/>
    </source>
</evidence>
<dbReference type="Proteomes" id="UP001189429">
    <property type="component" value="Unassembled WGS sequence"/>
</dbReference>
<feature type="transmembrane region" description="Helical" evidence="5">
    <location>
        <begin position="89"/>
        <end position="106"/>
    </location>
</feature>
<comment type="caution">
    <text evidence="6">The sequence shown here is derived from an EMBL/GenBank/DDBJ whole genome shotgun (WGS) entry which is preliminary data.</text>
</comment>
<keyword evidence="3 5" id="KW-1133">Transmembrane helix</keyword>
<dbReference type="PANTHER" id="PTHR43701">
    <property type="entry name" value="MEMBRANE TRANSPORTER PROTEIN MJ0441-RELATED"/>
    <property type="match status" value="1"/>
</dbReference>
<accession>A0ABN9VYL8</accession>
<evidence type="ECO:0000256" key="5">
    <source>
        <dbReference type="SAM" id="Phobius"/>
    </source>
</evidence>
<protein>
    <recommendedName>
        <fullName evidence="8">Membrane transporter protein</fullName>
    </recommendedName>
</protein>
<dbReference type="PANTHER" id="PTHR43701:SF2">
    <property type="entry name" value="MEMBRANE TRANSPORTER PROTEIN YJNA-RELATED"/>
    <property type="match status" value="1"/>
</dbReference>
<evidence type="ECO:0000256" key="2">
    <source>
        <dbReference type="ARBA" id="ARBA00022692"/>
    </source>
</evidence>
<evidence type="ECO:0000256" key="1">
    <source>
        <dbReference type="ARBA" id="ARBA00004141"/>
    </source>
</evidence>
<gene>
    <name evidence="6" type="ORF">PCOR1329_LOCUS62395</name>
</gene>
<sequence>GTARCPGLPRGWAAARLLVPCPGAAVPLPAAQAQGTALLAIMLPSVVSMTTHWGKGNVDRSIAPFAVAGALAGGLAGSCVAAVAPERTLRIVFSVVLALVGARYASS</sequence>
<keyword evidence="7" id="KW-1185">Reference proteome</keyword>
<dbReference type="InterPro" id="IPR002781">
    <property type="entry name" value="TM_pro_TauE-like"/>
</dbReference>
<reference evidence="6" key="1">
    <citation type="submission" date="2023-10" db="EMBL/GenBank/DDBJ databases">
        <authorList>
            <person name="Chen Y."/>
            <person name="Shah S."/>
            <person name="Dougan E. K."/>
            <person name="Thang M."/>
            <person name="Chan C."/>
        </authorList>
    </citation>
    <scope>NUCLEOTIDE SEQUENCE [LARGE SCALE GENOMIC DNA]</scope>
</reference>
<proteinExistence type="predicted"/>
<dbReference type="EMBL" id="CAUYUJ010017880">
    <property type="protein sequence ID" value="CAK0878755.1"/>
    <property type="molecule type" value="Genomic_DNA"/>
</dbReference>
<evidence type="ECO:0008006" key="8">
    <source>
        <dbReference type="Google" id="ProtNLM"/>
    </source>
</evidence>
<comment type="subcellular location">
    <subcellularLocation>
        <location evidence="1">Membrane</location>
        <topology evidence="1">Multi-pass membrane protein</topology>
    </subcellularLocation>
</comment>
<keyword evidence="2 5" id="KW-0812">Transmembrane</keyword>
<feature type="transmembrane region" description="Helical" evidence="5">
    <location>
        <begin position="62"/>
        <end position="83"/>
    </location>
</feature>
<evidence type="ECO:0000313" key="7">
    <source>
        <dbReference type="Proteomes" id="UP001189429"/>
    </source>
</evidence>